<protein>
    <submittedName>
        <fullName evidence="1">Lactate dehydrogenase</fullName>
    </submittedName>
</protein>
<dbReference type="AlphaFoldDB" id="A0AAC8ZB44"/>
<accession>A0AAC8ZB44</accession>
<evidence type="ECO:0000313" key="1">
    <source>
        <dbReference type="EMBL" id="AKO33029.1"/>
    </source>
</evidence>
<organism evidence="1 2">
    <name type="scientific">Haemophilus ducreyi</name>
    <dbReference type="NCBI Taxonomy" id="730"/>
    <lineage>
        <taxon>Bacteria</taxon>
        <taxon>Pseudomonadati</taxon>
        <taxon>Pseudomonadota</taxon>
        <taxon>Gammaproteobacteria</taxon>
        <taxon>Pasteurellales</taxon>
        <taxon>Pasteurellaceae</taxon>
        <taxon>Haemophilus</taxon>
    </lineage>
</organism>
<gene>
    <name evidence="1" type="ORF">RZ57_00595</name>
</gene>
<dbReference type="EMBL" id="CP011219">
    <property type="protein sequence ID" value="AKO33029.1"/>
    <property type="molecule type" value="Genomic_DNA"/>
</dbReference>
<name>A0AAC8ZB44_HAEDC</name>
<evidence type="ECO:0000313" key="2">
    <source>
        <dbReference type="Proteomes" id="UP000060132"/>
    </source>
</evidence>
<reference evidence="1 2" key="1">
    <citation type="journal article" date="2015" name="PLoS Negl. Trop. Dis.">
        <title>Haemophilus ducreyi Cutaneous Ulcer Strains Are Nearly Identical to Class I Genital Ulcer Strains.</title>
        <authorList>
            <person name="Gangaiah D."/>
            <person name="Webb K.M."/>
            <person name="Humphreys T.L."/>
            <person name="Fortney K.R."/>
            <person name="Toh E."/>
            <person name="Tai A."/>
            <person name="Katz S.S."/>
            <person name="Pillay A."/>
            <person name="Chen C.Y."/>
            <person name="Roberts S.A."/>
            <person name="Munson R.S.Jr."/>
            <person name="Spinola S.M."/>
        </authorList>
    </citation>
    <scope>NUCLEOTIDE SEQUENCE [LARGE SCALE GENOMIC DNA]</scope>
    <source>
        <strain evidence="2">CLU2</strain>
    </source>
</reference>
<dbReference type="Proteomes" id="UP000060132">
    <property type="component" value="Chromosome"/>
</dbReference>
<proteinExistence type="predicted"/>
<sequence>MLDGQLRGIFDTKYTCRVGKHHSKLCEFVISKTDDNFNHTDLVNFVVCRESRHNRQAWKLVGGQGNAPEVPFCAVKLHNQNIQLDDMFNLSLFADFERCIAWAWLDLATNKEDK</sequence>